<dbReference type="Pfam" id="PF00450">
    <property type="entry name" value="Peptidase_S10"/>
    <property type="match status" value="1"/>
</dbReference>
<comment type="similarity">
    <text evidence="1">Belongs to the peptidase S10 family.</text>
</comment>
<evidence type="ECO:0000256" key="6">
    <source>
        <dbReference type="ARBA" id="ARBA00023180"/>
    </source>
</evidence>
<dbReference type="InterPro" id="IPR001563">
    <property type="entry name" value="Peptidase_S10"/>
</dbReference>
<dbReference type="InterPro" id="IPR029058">
    <property type="entry name" value="AB_hydrolase_fold"/>
</dbReference>
<keyword evidence="6" id="KW-0325">Glycoprotein</keyword>
<dbReference type="PRINTS" id="PR00724">
    <property type="entry name" value="CRBOXYPTASEC"/>
</dbReference>
<reference evidence="9" key="1">
    <citation type="journal article" date="2017" name="Parasit. Vectors">
        <title>Sialotranscriptomics of Rhipicephalus zambeziensis reveals intricate expression profiles of secretory proteins and suggests tight temporal transcriptional regulation during blood-feeding.</title>
        <authorList>
            <person name="de Castro M.H."/>
            <person name="de Klerk D."/>
            <person name="Pienaar R."/>
            <person name="Rees D.J.G."/>
            <person name="Mans B.J."/>
        </authorList>
    </citation>
    <scope>NUCLEOTIDE SEQUENCE</scope>
    <source>
        <tissue evidence="9">Salivary glands</tissue>
    </source>
</reference>
<dbReference type="EMBL" id="GFPF01011648">
    <property type="protein sequence ID" value="MAA22794.1"/>
    <property type="molecule type" value="Transcribed_RNA"/>
</dbReference>
<name>A0A224Z894_9ACAR</name>
<evidence type="ECO:0000313" key="9">
    <source>
        <dbReference type="EMBL" id="MAA22794.1"/>
    </source>
</evidence>
<proteinExistence type="inferred from homology"/>
<evidence type="ECO:0000256" key="5">
    <source>
        <dbReference type="ARBA" id="ARBA00022801"/>
    </source>
</evidence>
<keyword evidence="5" id="KW-0378">Hydrolase</keyword>
<organism evidence="9">
    <name type="scientific">Rhipicephalus zambeziensis</name>
    <dbReference type="NCBI Taxonomy" id="60191"/>
    <lineage>
        <taxon>Eukaryota</taxon>
        <taxon>Metazoa</taxon>
        <taxon>Ecdysozoa</taxon>
        <taxon>Arthropoda</taxon>
        <taxon>Chelicerata</taxon>
        <taxon>Arachnida</taxon>
        <taxon>Acari</taxon>
        <taxon>Parasitiformes</taxon>
        <taxon>Ixodida</taxon>
        <taxon>Ixodoidea</taxon>
        <taxon>Ixodidae</taxon>
        <taxon>Rhipicephalinae</taxon>
        <taxon>Rhipicephalus</taxon>
        <taxon>Rhipicephalus</taxon>
    </lineage>
</organism>
<keyword evidence="2 9" id="KW-0121">Carboxypeptidase</keyword>
<evidence type="ECO:0000256" key="1">
    <source>
        <dbReference type="ARBA" id="ARBA00009431"/>
    </source>
</evidence>
<evidence type="ECO:0000256" key="8">
    <source>
        <dbReference type="SAM" id="SignalP"/>
    </source>
</evidence>
<accession>A0A224Z894</accession>
<evidence type="ECO:0000256" key="3">
    <source>
        <dbReference type="ARBA" id="ARBA00022670"/>
    </source>
</evidence>
<feature type="chain" id="PRO_5013121487" evidence="8">
    <location>
        <begin position="22"/>
        <end position="496"/>
    </location>
</feature>
<keyword evidence="4 8" id="KW-0732">Signal</keyword>
<evidence type="ECO:0000256" key="4">
    <source>
        <dbReference type="ARBA" id="ARBA00022729"/>
    </source>
</evidence>
<dbReference type="GO" id="GO:0004185">
    <property type="term" value="F:serine-type carboxypeptidase activity"/>
    <property type="evidence" value="ECO:0007669"/>
    <property type="project" value="InterPro"/>
</dbReference>
<feature type="signal peptide" evidence="8">
    <location>
        <begin position="1"/>
        <end position="21"/>
    </location>
</feature>
<dbReference type="PANTHER" id="PTHR11802">
    <property type="entry name" value="SERINE PROTEASE FAMILY S10 SERINE CARBOXYPEPTIDASE"/>
    <property type="match status" value="1"/>
</dbReference>
<feature type="region of interest" description="Disordered" evidence="7">
    <location>
        <begin position="21"/>
        <end position="43"/>
    </location>
</feature>
<dbReference type="GO" id="GO:0006508">
    <property type="term" value="P:proteolysis"/>
    <property type="evidence" value="ECO:0007669"/>
    <property type="project" value="UniProtKB-KW"/>
</dbReference>
<dbReference type="SUPFAM" id="SSF53474">
    <property type="entry name" value="alpha/beta-Hydrolases"/>
    <property type="match status" value="1"/>
</dbReference>
<sequence length="496" mass="55384">MTSSSAWTLLILAAGLQYVGSDNPEAPPQGGQEASNGQPPLSSTDDEALFLTPLIDACEYYTAREKSKVNFASLGANITAHSGYITVNNTQGNKSHLFFVLTEVEGNSSEAPLLLWTQGGPGLSALFGLYLENGPVAFYASETMTPILQLREKTLQKNMSVLYLDLPVGSGFSFTNETGAYPTKMQDVVDHVMQFLEQFLRVFSEYRQRDFYLAGESYGARYSVSVANELLKNPENHGSVDLRLKGVISGNGFLGPIYSIANSSDFLYSVSMLTAENRDLFAQKFNLMETLVLETKYADALGLLSTTIFADPTWSRPTLFQNLTLYSDHASPLFTQRPARMLACFVYLNTSTDLRKALHVGKNAIFQYDNRDLQTSFALDWLTNMNSTVENVLAESSMLFYTGQIDALFPSVKQREYLSLLSWTSAAQYKTAQRFLWKPYPLYYGFAGYIKETEQLIDAVLLGMSHYGAVDKPDQVYDLIMYFLDKQKKKKALKPV</sequence>
<dbReference type="Gene3D" id="3.40.50.1820">
    <property type="entry name" value="alpha/beta hydrolase"/>
    <property type="match status" value="1"/>
</dbReference>
<keyword evidence="3" id="KW-0645">Protease</keyword>
<evidence type="ECO:0000256" key="2">
    <source>
        <dbReference type="ARBA" id="ARBA00022645"/>
    </source>
</evidence>
<dbReference type="AlphaFoldDB" id="A0A224Z894"/>
<feature type="compositionally biased region" description="Polar residues" evidence="7">
    <location>
        <begin position="32"/>
        <end position="43"/>
    </location>
</feature>
<protein>
    <submittedName>
        <fullName evidence="9">Serine carboxypeptidase</fullName>
    </submittedName>
</protein>
<dbReference type="PANTHER" id="PTHR11802:SF472">
    <property type="entry name" value="SERINE CARBOXYPEPTIDASE CPVL-RELATED"/>
    <property type="match status" value="1"/>
</dbReference>
<evidence type="ECO:0000256" key="7">
    <source>
        <dbReference type="SAM" id="MobiDB-lite"/>
    </source>
</evidence>